<organism evidence="2 3">
    <name type="scientific">Armillaria gallica</name>
    <name type="common">Bulbous honey fungus</name>
    <name type="synonym">Armillaria bulbosa</name>
    <dbReference type="NCBI Taxonomy" id="47427"/>
    <lineage>
        <taxon>Eukaryota</taxon>
        <taxon>Fungi</taxon>
        <taxon>Dikarya</taxon>
        <taxon>Basidiomycota</taxon>
        <taxon>Agaricomycotina</taxon>
        <taxon>Agaricomycetes</taxon>
        <taxon>Agaricomycetidae</taxon>
        <taxon>Agaricales</taxon>
        <taxon>Marasmiineae</taxon>
        <taxon>Physalacriaceae</taxon>
        <taxon>Armillaria</taxon>
    </lineage>
</organism>
<protein>
    <submittedName>
        <fullName evidence="2">Uncharacterized protein</fullName>
    </submittedName>
</protein>
<sequence length="59" mass="7046">MYEAGVRLTSPEINEEMRHPMLETLQTKPKDLDGSRFWPSSFRDKPAARHERRAYRRIS</sequence>
<reference evidence="3" key="1">
    <citation type="journal article" date="2017" name="Nat. Ecol. Evol.">
        <title>Genome expansion and lineage-specific genetic innovations in the forest pathogenic fungi Armillaria.</title>
        <authorList>
            <person name="Sipos G."/>
            <person name="Prasanna A.N."/>
            <person name="Walter M.C."/>
            <person name="O'Connor E."/>
            <person name="Balint B."/>
            <person name="Krizsan K."/>
            <person name="Kiss B."/>
            <person name="Hess J."/>
            <person name="Varga T."/>
            <person name="Slot J."/>
            <person name="Riley R."/>
            <person name="Boka B."/>
            <person name="Rigling D."/>
            <person name="Barry K."/>
            <person name="Lee J."/>
            <person name="Mihaltcheva S."/>
            <person name="LaButti K."/>
            <person name="Lipzen A."/>
            <person name="Waldron R."/>
            <person name="Moloney N.M."/>
            <person name="Sperisen C."/>
            <person name="Kredics L."/>
            <person name="Vagvoelgyi C."/>
            <person name="Patrignani A."/>
            <person name="Fitzpatrick D."/>
            <person name="Nagy I."/>
            <person name="Doyle S."/>
            <person name="Anderson J.B."/>
            <person name="Grigoriev I.V."/>
            <person name="Gueldener U."/>
            <person name="Muensterkoetter M."/>
            <person name="Nagy L.G."/>
        </authorList>
    </citation>
    <scope>NUCLEOTIDE SEQUENCE [LARGE SCALE GENOMIC DNA]</scope>
    <source>
        <strain evidence="3">Ar21-2</strain>
    </source>
</reference>
<dbReference type="InParanoid" id="A0A2H3DUS6"/>
<name>A0A2H3DUS6_ARMGA</name>
<keyword evidence="3" id="KW-1185">Reference proteome</keyword>
<proteinExistence type="predicted"/>
<evidence type="ECO:0000313" key="2">
    <source>
        <dbReference type="EMBL" id="PBK94568.1"/>
    </source>
</evidence>
<dbReference type="Proteomes" id="UP000217790">
    <property type="component" value="Unassembled WGS sequence"/>
</dbReference>
<evidence type="ECO:0000256" key="1">
    <source>
        <dbReference type="SAM" id="MobiDB-lite"/>
    </source>
</evidence>
<evidence type="ECO:0000313" key="3">
    <source>
        <dbReference type="Proteomes" id="UP000217790"/>
    </source>
</evidence>
<feature type="compositionally biased region" description="Basic residues" evidence="1">
    <location>
        <begin position="50"/>
        <end position="59"/>
    </location>
</feature>
<accession>A0A2H3DUS6</accession>
<feature type="region of interest" description="Disordered" evidence="1">
    <location>
        <begin position="28"/>
        <end position="59"/>
    </location>
</feature>
<gene>
    <name evidence="2" type="ORF">ARMGADRAFT_1078418</name>
</gene>
<dbReference type="EMBL" id="KZ293653">
    <property type="protein sequence ID" value="PBK94568.1"/>
    <property type="molecule type" value="Genomic_DNA"/>
</dbReference>
<dbReference type="AlphaFoldDB" id="A0A2H3DUS6"/>